<evidence type="ECO:0000256" key="3">
    <source>
        <dbReference type="ARBA" id="ARBA00023274"/>
    </source>
</evidence>
<organism evidence="10 11">
    <name type="scientific">Candidatus Falkowbacteria bacterium HGW-Falkowbacteria-2</name>
    <dbReference type="NCBI Taxonomy" id="2013769"/>
    <lineage>
        <taxon>Bacteria</taxon>
        <taxon>Candidatus Falkowiibacteriota</taxon>
    </lineage>
</organism>
<evidence type="ECO:0000256" key="4">
    <source>
        <dbReference type="ARBA" id="ARBA00035255"/>
    </source>
</evidence>
<feature type="region of interest" description="Disordered" evidence="8">
    <location>
        <begin position="195"/>
        <end position="226"/>
    </location>
</feature>
<feature type="compositionally biased region" description="Basic and acidic residues" evidence="8">
    <location>
        <begin position="211"/>
        <end position="226"/>
    </location>
</feature>
<dbReference type="GO" id="GO:1990904">
    <property type="term" value="C:ribonucleoprotein complex"/>
    <property type="evidence" value="ECO:0007669"/>
    <property type="project" value="UniProtKB-UniRule"/>
</dbReference>
<proteinExistence type="inferred from homology"/>
<dbReference type="SUPFAM" id="SSF54768">
    <property type="entry name" value="dsRNA-binding domain-like"/>
    <property type="match status" value="1"/>
</dbReference>
<dbReference type="InterPro" id="IPR000851">
    <property type="entry name" value="Ribosomal_uS5"/>
</dbReference>
<dbReference type="Gene3D" id="3.30.160.20">
    <property type="match status" value="1"/>
</dbReference>
<dbReference type="InterPro" id="IPR013810">
    <property type="entry name" value="Ribosomal_uS5_N"/>
</dbReference>
<accession>A0A2N2E315</accession>
<dbReference type="PROSITE" id="PS00585">
    <property type="entry name" value="RIBOSOMAL_S5"/>
    <property type="match status" value="1"/>
</dbReference>
<feature type="region of interest" description="Disordered" evidence="8">
    <location>
        <begin position="23"/>
        <end position="51"/>
    </location>
</feature>
<sequence>MADDNKTTKTEDASTEVAAVVAKDIYGDKRQQRGGRAPRRDNRRGRDDQRDEFEQRILEIARVTRVMGGGKRMSFRACVAIGDKKGSVGIGLGKGADVTMAVNKAVNRAKKVMIKVPVVNETIPHVVRQNLGAASIVFKPAKQGRGVIAGGVARVILELAGIKNVTSKVLGTNNKINNARCTIAALSSLRVSDKKSKVKEVTKETPVAGESAEKPKATDKKIAAKK</sequence>
<evidence type="ECO:0000256" key="2">
    <source>
        <dbReference type="ARBA" id="ARBA00022980"/>
    </source>
</evidence>
<keyword evidence="2 6" id="KW-0689">Ribosomal protein</keyword>
<dbReference type="PROSITE" id="PS50881">
    <property type="entry name" value="S5_DSRBD"/>
    <property type="match status" value="1"/>
</dbReference>
<dbReference type="Pfam" id="PF03719">
    <property type="entry name" value="Ribosomal_S5_C"/>
    <property type="match status" value="1"/>
</dbReference>
<evidence type="ECO:0000256" key="6">
    <source>
        <dbReference type="PROSITE-ProRule" id="PRU00268"/>
    </source>
</evidence>
<dbReference type="GO" id="GO:0003735">
    <property type="term" value="F:structural constituent of ribosome"/>
    <property type="evidence" value="ECO:0007669"/>
    <property type="project" value="UniProtKB-UniRule"/>
</dbReference>
<evidence type="ECO:0000313" key="10">
    <source>
        <dbReference type="EMBL" id="PKM89119.1"/>
    </source>
</evidence>
<dbReference type="PANTHER" id="PTHR48277">
    <property type="entry name" value="MITOCHONDRIAL RIBOSOMAL PROTEIN S5"/>
    <property type="match status" value="1"/>
</dbReference>
<comment type="similarity">
    <text evidence="1 7">Belongs to the universal ribosomal protein uS5 family.</text>
</comment>
<dbReference type="GO" id="GO:0006412">
    <property type="term" value="P:translation"/>
    <property type="evidence" value="ECO:0007669"/>
    <property type="project" value="InterPro"/>
</dbReference>
<dbReference type="InterPro" id="IPR014721">
    <property type="entry name" value="Ribsml_uS5_D2-typ_fold_subgr"/>
</dbReference>
<evidence type="ECO:0000313" key="11">
    <source>
        <dbReference type="Proteomes" id="UP000233325"/>
    </source>
</evidence>
<dbReference type="InterPro" id="IPR020568">
    <property type="entry name" value="Ribosomal_Su5_D2-typ_SF"/>
</dbReference>
<protein>
    <recommendedName>
        <fullName evidence="4">Small ribosomal subunit protein uS5</fullName>
    </recommendedName>
    <alternativeName>
        <fullName evidence="5">30S ribosomal protein S5</fullName>
    </alternativeName>
</protein>
<dbReference type="PANTHER" id="PTHR48277:SF1">
    <property type="entry name" value="MITOCHONDRIAL RIBOSOMAL PROTEIN S5"/>
    <property type="match status" value="1"/>
</dbReference>
<dbReference type="AlphaFoldDB" id="A0A2N2E315"/>
<name>A0A2N2E315_9BACT</name>
<evidence type="ECO:0000256" key="8">
    <source>
        <dbReference type="SAM" id="MobiDB-lite"/>
    </source>
</evidence>
<comment type="caution">
    <text evidence="10">The sequence shown here is derived from an EMBL/GenBank/DDBJ whole genome shotgun (WGS) entry which is preliminary data.</text>
</comment>
<evidence type="ECO:0000259" key="9">
    <source>
        <dbReference type="PROSITE" id="PS50881"/>
    </source>
</evidence>
<evidence type="ECO:0000256" key="1">
    <source>
        <dbReference type="ARBA" id="ARBA00008945"/>
    </source>
</evidence>
<dbReference type="GO" id="GO:0005840">
    <property type="term" value="C:ribosome"/>
    <property type="evidence" value="ECO:0007669"/>
    <property type="project" value="UniProtKB-KW"/>
</dbReference>
<feature type="compositionally biased region" description="Basic and acidic residues" evidence="8">
    <location>
        <begin position="38"/>
        <end position="51"/>
    </location>
</feature>
<dbReference type="InterPro" id="IPR005324">
    <property type="entry name" value="Ribosomal_uS5_C"/>
</dbReference>
<dbReference type="Proteomes" id="UP000233325">
    <property type="component" value="Unassembled WGS sequence"/>
</dbReference>
<dbReference type="SUPFAM" id="SSF54211">
    <property type="entry name" value="Ribosomal protein S5 domain 2-like"/>
    <property type="match status" value="1"/>
</dbReference>
<evidence type="ECO:0000256" key="7">
    <source>
        <dbReference type="RuleBase" id="RU003823"/>
    </source>
</evidence>
<reference evidence="10 11" key="1">
    <citation type="journal article" date="2017" name="ISME J.">
        <title>Potential for microbial H2 and metal transformations associated with novel bacteria and archaea in deep terrestrial subsurface sediments.</title>
        <authorList>
            <person name="Hernsdorf A.W."/>
            <person name="Amano Y."/>
            <person name="Miyakawa K."/>
            <person name="Ise K."/>
            <person name="Suzuki Y."/>
            <person name="Anantharaman K."/>
            <person name="Probst A."/>
            <person name="Burstein D."/>
            <person name="Thomas B.C."/>
            <person name="Banfield J.F."/>
        </authorList>
    </citation>
    <scope>NUCLEOTIDE SEQUENCE [LARGE SCALE GENOMIC DNA]</scope>
    <source>
        <strain evidence="10">HGW-Falkowbacteria-2</strain>
    </source>
</reference>
<dbReference type="GO" id="GO:0003723">
    <property type="term" value="F:RNA binding"/>
    <property type="evidence" value="ECO:0007669"/>
    <property type="project" value="InterPro"/>
</dbReference>
<evidence type="ECO:0000256" key="5">
    <source>
        <dbReference type="ARBA" id="ARBA00035519"/>
    </source>
</evidence>
<keyword evidence="3 6" id="KW-0687">Ribonucleoprotein</keyword>
<dbReference type="GO" id="GO:0005737">
    <property type="term" value="C:cytoplasm"/>
    <property type="evidence" value="ECO:0007669"/>
    <property type="project" value="UniProtKB-ARBA"/>
</dbReference>
<dbReference type="Pfam" id="PF00333">
    <property type="entry name" value="Ribosomal_S5"/>
    <property type="match status" value="1"/>
</dbReference>
<dbReference type="EMBL" id="PHAH01000005">
    <property type="protein sequence ID" value="PKM89119.1"/>
    <property type="molecule type" value="Genomic_DNA"/>
</dbReference>
<feature type="domain" description="S5 DRBM" evidence="9">
    <location>
        <begin position="53"/>
        <end position="116"/>
    </location>
</feature>
<dbReference type="Gene3D" id="3.30.230.10">
    <property type="match status" value="1"/>
</dbReference>
<dbReference type="InterPro" id="IPR018192">
    <property type="entry name" value="Ribosomal_uS5_N_CS"/>
</dbReference>
<gene>
    <name evidence="10" type="ORF">CVU83_00660</name>
</gene>
<dbReference type="FunFam" id="3.30.230.10:FF:000002">
    <property type="entry name" value="30S ribosomal protein S5"/>
    <property type="match status" value="1"/>
</dbReference>